<dbReference type="GeneID" id="87623936"/>
<reference evidence="2 3" key="1">
    <citation type="journal article" date="2007" name="Proc. Natl. Acad. Sci. U.S.A.">
        <title>Genome and proteome of long-chain alkane degrading Geobacillus thermodenitrificans NG80-2 isolated from a deep-subsurface oil reservoir.</title>
        <authorList>
            <person name="Feng L."/>
            <person name="Wang W."/>
            <person name="Cheng J."/>
            <person name="Ren Y."/>
            <person name="Zhao G."/>
            <person name="Gao C."/>
            <person name="Tang Y."/>
            <person name="Liu X."/>
            <person name="Han W."/>
            <person name="Peng X."/>
            <person name="Liu R."/>
            <person name="Wang L."/>
        </authorList>
    </citation>
    <scope>NUCLEOTIDE SEQUENCE [LARGE SCALE GENOMIC DNA]</scope>
    <source>
        <strain evidence="2 3">NG80-2</strain>
    </source>
</reference>
<dbReference type="Proteomes" id="UP000001578">
    <property type="component" value="Chromosome"/>
</dbReference>
<evidence type="ECO:0000313" key="3">
    <source>
        <dbReference type="Proteomes" id="UP000001578"/>
    </source>
</evidence>
<dbReference type="KEGG" id="gtn:GTNG_1906"/>
<protein>
    <submittedName>
        <fullName evidence="2">Uncharacterized protein</fullName>
    </submittedName>
</protein>
<sequence length="98" mass="11271">MELTYEDASKATRGYLVWLFDESVDFLSAHEAFLPVCPFVSSLFYFTASTSCLIVSISRFYLASCFHVLFHGVHILLRRLYALLHRCHIVRNVSHKVG</sequence>
<proteinExistence type="predicted"/>
<dbReference type="HOGENOM" id="CLU_2329766_0_0_9"/>
<dbReference type="EMBL" id="CP000557">
    <property type="protein sequence ID" value="ABO67264.1"/>
    <property type="molecule type" value="Genomic_DNA"/>
</dbReference>
<name>A4IPL0_GEOTN</name>
<keyword evidence="1" id="KW-0472">Membrane</keyword>
<dbReference type="RefSeq" id="WP_008880623.1">
    <property type="nucleotide sequence ID" value="NC_009328.1"/>
</dbReference>
<dbReference type="AlphaFoldDB" id="A4IPL0"/>
<evidence type="ECO:0000256" key="1">
    <source>
        <dbReference type="SAM" id="Phobius"/>
    </source>
</evidence>
<feature type="transmembrane region" description="Helical" evidence="1">
    <location>
        <begin position="43"/>
        <end position="70"/>
    </location>
</feature>
<organism evidence="2 3">
    <name type="scientific">Geobacillus thermodenitrificans (strain NG80-2)</name>
    <dbReference type="NCBI Taxonomy" id="420246"/>
    <lineage>
        <taxon>Bacteria</taxon>
        <taxon>Bacillati</taxon>
        <taxon>Bacillota</taxon>
        <taxon>Bacilli</taxon>
        <taxon>Bacillales</taxon>
        <taxon>Anoxybacillaceae</taxon>
        <taxon>Geobacillus</taxon>
    </lineage>
</organism>
<evidence type="ECO:0000313" key="2">
    <source>
        <dbReference type="EMBL" id="ABO67264.1"/>
    </source>
</evidence>
<gene>
    <name evidence="2" type="ordered locus">GTNG_1906</name>
</gene>
<keyword evidence="1" id="KW-1133">Transmembrane helix</keyword>
<keyword evidence="1" id="KW-0812">Transmembrane</keyword>
<accession>A4IPL0</accession>